<protein>
    <submittedName>
        <fullName evidence="2">Uncharacterized protein</fullName>
    </submittedName>
</protein>
<dbReference type="EMBL" id="PJNB01000001">
    <property type="protein sequence ID" value="PKW15299.1"/>
    <property type="molecule type" value="Genomic_DNA"/>
</dbReference>
<keyword evidence="1" id="KW-1133">Transmembrane helix</keyword>
<accession>A0A2N3XXE4</accession>
<proteinExistence type="predicted"/>
<sequence length="117" mass="13302">MVFAHWRQVTGGRSYRGAVERGDRDEEIERLEEDLHGLDPDDPEVQAFAAHRDRMQRPNSEATVEGMLRGVDDFAQSVNRADGHRRLVAVVVVVLILFGVLFTLWNAFLFVFSTFLG</sequence>
<organism evidence="2 3">
    <name type="scientific">Saccharopolyspora spinosa</name>
    <dbReference type="NCBI Taxonomy" id="60894"/>
    <lineage>
        <taxon>Bacteria</taxon>
        <taxon>Bacillati</taxon>
        <taxon>Actinomycetota</taxon>
        <taxon>Actinomycetes</taxon>
        <taxon>Pseudonocardiales</taxon>
        <taxon>Pseudonocardiaceae</taxon>
        <taxon>Saccharopolyspora</taxon>
    </lineage>
</organism>
<dbReference type="Proteomes" id="UP000233786">
    <property type="component" value="Unassembled WGS sequence"/>
</dbReference>
<keyword evidence="1" id="KW-0812">Transmembrane</keyword>
<evidence type="ECO:0000256" key="1">
    <source>
        <dbReference type="SAM" id="Phobius"/>
    </source>
</evidence>
<keyword evidence="1" id="KW-0472">Membrane</keyword>
<keyword evidence="3" id="KW-1185">Reference proteome</keyword>
<dbReference type="STRING" id="994479.GCA_000194155_02449"/>
<name>A0A2N3XXE4_SACSN</name>
<evidence type="ECO:0000313" key="3">
    <source>
        <dbReference type="Proteomes" id="UP000233786"/>
    </source>
</evidence>
<dbReference type="AlphaFoldDB" id="A0A2N3XXE4"/>
<gene>
    <name evidence="2" type="ORF">A8926_2992</name>
</gene>
<comment type="caution">
    <text evidence="2">The sequence shown here is derived from an EMBL/GenBank/DDBJ whole genome shotgun (WGS) entry which is preliminary data.</text>
</comment>
<feature type="transmembrane region" description="Helical" evidence="1">
    <location>
        <begin position="87"/>
        <end position="112"/>
    </location>
</feature>
<evidence type="ECO:0000313" key="2">
    <source>
        <dbReference type="EMBL" id="PKW15299.1"/>
    </source>
</evidence>
<reference evidence="2" key="1">
    <citation type="submission" date="2017-12" db="EMBL/GenBank/DDBJ databases">
        <title>Sequencing the genomes of 1000 Actinobacteria strains.</title>
        <authorList>
            <person name="Klenk H.-P."/>
        </authorList>
    </citation>
    <scope>NUCLEOTIDE SEQUENCE [LARGE SCALE GENOMIC DNA]</scope>
    <source>
        <strain evidence="2">DSM 44228</strain>
    </source>
</reference>